<name>A0A813MX32_9BILA</name>
<feature type="region of interest" description="Disordered" evidence="1">
    <location>
        <begin position="188"/>
        <end position="209"/>
    </location>
</feature>
<organism evidence="3 5">
    <name type="scientific">Adineta steineri</name>
    <dbReference type="NCBI Taxonomy" id="433720"/>
    <lineage>
        <taxon>Eukaryota</taxon>
        <taxon>Metazoa</taxon>
        <taxon>Spiralia</taxon>
        <taxon>Gnathifera</taxon>
        <taxon>Rotifera</taxon>
        <taxon>Eurotatoria</taxon>
        <taxon>Bdelloidea</taxon>
        <taxon>Adinetida</taxon>
        <taxon>Adinetidae</taxon>
        <taxon>Adineta</taxon>
    </lineage>
</organism>
<keyword evidence="2" id="KW-0812">Transmembrane</keyword>
<evidence type="ECO:0000313" key="4">
    <source>
        <dbReference type="EMBL" id="CAF3548083.1"/>
    </source>
</evidence>
<proteinExistence type="predicted"/>
<dbReference type="EMBL" id="CAJNOE010000013">
    <property type="protein sequence ID" value="CAF0728415.1"/>
    <property type="molecule type" value="Genomic_DNA"/>
</dbReference>
<dbReference type="EMBL" id="CAJOBB010000075">
    <property type="protein sequence ID" value="CAF3548083.1"/>
    <property type="molecule type" value="Genomic_DNA"/>
</dbReference>
<sequence length="248" mass="28101">MTHQFDKKISPNRLQKVSGNSMIIFPDLHTRQSNPINRFNRVSVQHINLNSNSNVHSKQPEQIFVIDKEKAAQTGRWILNVIAARETYQQSKSVNKNEWYTDTKQQSFSKKKHSFTSRKSSRVEPIEILSSQFVNTQIHPVQIPNNRNSNISRLPHEMISSPAMIENGQATPLSSFSSATSIDDIRTIEESSELSRTQSKDYSTDESHDSEKSCISKRMLIIFSIIAVIVIIGIIIAVFVTIFVGKNG</sequence>
<dbReference type="AlphaFoldDB" id="A0A813MX32"/>
<keyword evidence="2" id="KW-0472">Membrane</keyword>
<protein>
    <submittedName>
        <fullName evidence="3">Uncharacterized protein</fullName>
    </submittedName>
</protein>
<evidence type="ECO:0000256" key="1">
    <source>
        <dbReference type="SAM" id="MobiDB-lite"/>
    </source>
</evidence>
<reference evidence="3" key="1">
    <citation type="submission" date="2021-02" db="EMBL/GenBank/DDBJ databases">
        <authorList>
            <person name="Nowell W R."/>
        </authorList>
    </citation>
    <scope>NUCLEOTIDE SEQUENCE</scope>
</reference>
<feature type="compositionally biased region" description="Basic and acidic residues" evidence="1">
    <location>
        <begin position="198"/>
        <end position="209"/>
    </location>
</feature>
<comment type="caution">
    <text evidence="3">The sequence shown here is derived from an EMBL/GenBank/DDBJ whole genome shotgun (WGS) entry which is preliminary data.</text>
</comment>
<dbReference type="Proteomes" id="UP000663868">
    <property type="component" value="Unassembled WGS sequence"/>
</dbReference>
<gene>
    <name evidence="3" type="ORF">IZO911_LOCUS2651</name>
    <name evidence="4" type="ORF">KXQ929_LOCUS2511</name>
</gene>
<evidence type="ECO:0000313" key="3">
    <source>
        <dbReference type="EMBL" id="CAF0728415.1"/>
    </source>
</evidence>
<dbReference type="Proteomes" id="UP000663860">
    <property type="component" value="Unassembled WGS sequence"/>
</dbReference>
<evidence type="ECO:0000256" key="2">
    <source>
        <dbReference type="SAM" id="Phobius"/>
    </source>
</evidence>
<keyword evidence="2" id="KW-1133">Transmembrane helix</keyword>
<accession>A0A813MX32</accession>
<evidence type="ECO:0000313" key="5">
    <source>
        <dbReference type="Proteomes" id="UP000663860"/>
    </source>
</evidence>
<feature type="transmembrane region" description="Helical" evidence="2">
    <location>
        <begin position="220"/>
        <end position="244"/>
    </location>
</feature>